<keyword evidence="5 6" id="KW-0472">Membrane</keyword>
<keyword evidence="3 6" id="KW-0812">Transmembrane</keyword>
<evidence type="ECO:0000313" key="8">
    <source>
        <dbReference type="EMBL" id="VAW37405.1"/>
    </source>
</evidence>
<comment type="subcellular location">
    <subcellularLocation>
        <location evidence="1">Cell membrane</location>
        <topology evidence="1">Multi-pass membrane protein</topology>
    </subcellularLocation>
</comment>
<organism evidence="8">
    <name type="scientific">hydrothermal vent metagenome</name>
    <dbReference type="NCBI Taxonomy" id="652676"/>
    <lineage>
        <taxon>unclassified sequences</taxon>
        <taxon>metagenomes</taxon>
        <taxon>ecological metagenomes</taxon>
    </lineage>
</organism>
<keyword evidence="4 6" id="KW-1133">Transmembrane helix</keyword>
<gene>
    <name evidence="8" type="ORF">MNBD_GAMMA01-1010</name>
</gene>
<dbReference type="InterPro" id="IPR017850">
    <property type="entry name" value="Alkaline_phosphatase_core_sf"/>
</dbReference>
<evidence type="ECO:0000256" key="3">
    <source>
        <dbReference type="ARBA" id="ARBA00022692"/>
    </source>
</evidence>
<feature type="transmembrane region" description="Helical" evidence="6">
    <location>
        <begin position="158"/>
        <end position="174"/>
    </location>
</feature>
<proteinExistence type="predicted"/>
<feature type="transmembrane region" description="Helical" evidence="6">
    <location>
        <begin position="126"/>
        <end position="146"/>
    </location>
</feature>
<dbReference type="EMBL" id="UOEW01000166">
    <property type="protein sequence ID" value="VAW37405.1"/>
    <property type="molecule type" value="Genomic_DNA"/>
</dbReference>
<feature type="transmembrane region" description="Helical" evidence="6">
    <location>
        <begin position="12"/>
        <end position="34"/>
    </location>
</feature>
<dbReference type="GO" id="GO:0005886">
    <property type="term" value="C:plasma membrane"/>
    <property type="evidence" value="ECO:0007669"/>
    <property type="project" value="UniProtKB-SubCell"/>
</dbReference>
<dbReference type="AlphaFoldDB" id="A0A3B0V1G8"/>
<feature type="transmembrane region" description="Helical" evidence="6">
    <location>
        <begin position="76"/>
        <end position="96"/>
    </location>
</feature>
<evidence type="ECO:0000256" key="6">
    <source>
        <dbReference type="SAM" id="Phobius"/>
    </source>
</evidence>
<evidence type="ECO:0000256" key="2">
    <source>
        <dbReference type="ARBA" id="ARBA00022475"/>
    </source>
</evidence>
<dbReference type="Pfam" id="PF00884">
    <property type="entry name" value="Sulfatase"/>
    <property type="match status" value="1"/>
</dbReference>
<feature type="domain" description="Sulfatase N-terminal" evidence="7">
    <location>
        <begin position="230"/>
        <end position="497"/>
    </location>
</feature>
<evidence type="ECO:0000256" key="5">
    <source>
        <dbReference type="ARBA" id="ARBA00023136"/>
    </source>
</evidence>
<keyword evidence="2" id="KW-1003">Cell membrane</keyword>
<accession>A0A3B0V1G8</accession>
<feature type="transmembrane region" description="Helical" evidence="6">
    <location>
        <begin position="46"/>
        <end position="69"/>
    </location>
</feature>
<evidence type="ECO:0000256" key="1">
    <source>
        <dbReference type="ARBA" id="ARBA00004651"/>
    </source>
</evidence>
<sequence>MKIITYINRLNLYLFILLAMVMMNYRALIVDRIYGKYTLCEGCFKAWVLSTDAWIVLFIVILLVFSLVLKSYLLRVIFRVLVFSIIGYYLIDLYLFKFLNQRLYLIDVQKYFDLEVFTELFNRDTGAYAIPFLITFLVFTSIYLLLHNRLRFNIIDKTVTTMVVLVLCITALTVDDTDYVNSTNINSIITINLKSGSSTDYSAATIKQSLHKLQEIERLTCKINGQNNKKNIILLVIESLSIYQSKLLSGIEDLTPNLDKIAQEHHYFTNFFANNFTSMEGRMALLTGEKTFRDIAKLSFDRGRVGYWNSQRNIPTLLNSYGYHTSFLDGANLNFTQTGKFMKGIGFDYVEGQEYIGYKDEPRFGFNSVPDKVLYNRVLKYIQTVEQPFFTTIITVTTHPPYIDPETKLRSIEKATKYADATAYEFYQGLIKQNFFDNGILIITSDHRSMTPVLAEEMAKYGKQAAARIPLIIVDKDYSGEKISHEYLQQSDLLNSLEYLVADTYCHRQDEGNILSTPPKPSQCIYHNRGDYRDRIDVYCDNGTQSATVRLSGDNTDIIEGSLSNKDEVLNFIAISRIGARARHKEFLKE</sequence>
<protein>
    <recommendedName>
        <fullName evidence="7">Sulfatase N-terminal domain-containing protein</fullName>
    </recommendedName>
</protein>
<dbReference type="PANTHER" id="PTHR47371:SF3">
    <property type="entry name" value="PHOSPHOGLYCEROL TRANSFERASE I"/>
    <property type="match status" value="1"/>
</dbReference>
<dbReference type="PANTHER" id="PTHR47371">
    <property type="entry name" value="LIPOTEICHOIC ACID SYNTHASE"/>
    <property type="match status" value="1"/>
</dbReference>
<dbReference type="SUPFAM" id="SSF53649">
    <property type="entry name" value="Alkaline phosphatase-like"/>
    <property type="match status" value="1"/>
</dbReference>
<evidence type="ECO:0000256" key="4">
    <source>
        <dbReference type="ARBA" id="ARBA00022989"/>
    </source>
</evidence>
<evidence type="ECO:0000259" key="7">
    <source>
        <dbReference type="Pfam" id="PF00884"/>
    </source>
</evidence>
<reference evidence="8" key="1">
    <citation type="submission" date="2018-06" db="EMBL/GenBank/DDBJ databases">
        <authorList>
            <person name="Zhirakovskaya E."/>
        </authorList>
    </citation>
    <scope>NUCLEOTIDE SEQUENCE</scope>
</reference>
<dbReference type="Gene3D" id="3.40.720.10">
    <property type="entry name" value="Alkaline Phosphatase, subunit A"/>
    <property type="match status" value="1"/>
</dbReference>
<name>A0A3B0V1G8_9ZZZZ</name>
<dbReference type="InterPro" id="IPR000917">
    <property type="entry name" value="Sulfatase_N"/>
</dbReference>
<dbReference type="InterPro" id="IPR050448">
    <property type="entry name" value="OpgB/LTA_synthase_biosynth"/>
</dbReference>